<dbReference type="OrthoDB" id="9788687at2"/>
<accession>A0A401UP46</accession>
<dbReference type="InterPro" id="IPR043502">
    <property type="entry name" value="DNA/RNA_pol_sf"/>
</dbReference>
<dbReference type="InterPro" id="IPR000477">
    <property type="entry name" value="RT_dom"/>
</dbReference>
<protein>
    <recommendedName>
        <fullName evidence="1">RNA-directed DNA polymerase</fullName>
        <ecNumber evidence="1">2.7.7.49</ecNumber>
    </recommendedName>
</protein>
<dbReference type="PANTHER" id="PTHR34047">
    <property type="entry name" value="NUCLEAR INTRON MATURASE 1, MITOCHONDRIAL-RELATED"/>
    <property type="match status" value="1"/>
</dbReference>
<dbReference type="GO" id="GO:0051607">
    <property type="term" value="P:defense response to virus"/>
    <property type="evidence" value="ECO:0007669"/>
    <property type="project" value="UniProtKB-KW"/>
</dbReference>
<keyword evidence="12" id="KW-1185">Reference proteome</keyword>
<dbReference type="Proteomes" id="UP000287872">
    <property type="component" value="Unassembled WGS sequence"/>
</dbReference>
<keyword evidence="7" id="KW-0051">Antiviral defense</keyword>
<dbReference type="PROSITE" id="PS50878">
    <property type="entry name" value="RT_POL"/>
    <property type="match status" value="1"/>
</dbReference>
<comment type="caution">
    <text evidence="11">The sequence shown here is derived from an EMBL/GenBank/DDBJ whole genome shotgun (WGS) entry which is preliminary data.</text>
</comment>
<evidence type="ECO:0000259" key="10">
    <source>
        <dbReference type="PROSITE" id="PS50878"/>
    </source>
</evidence>
<dbReference type="InterPro" id="IPR000123">
    <property type="entry name" value="Reverse_transcriptase_msDNA"/>
</dbReference>
<organism evidence="11 12">
    <name type="scientific">Clostridium tagluense</name>
    <dbReference type="NCBI Taxonomy" id="360422"/>
    <lineage>
        <taxon>Bacteria</taxon>
        <taxon>Bacillati</taxon>
        <taxon>Bacillota</taxon>
        <taxon>Clostridia</taxon>
        <taxon>Eubacteriales</taxon>
        <taxon>Clostridiaceae</taxon>
        <taxon>Clostridium</taxon>
    </lineage>
</organism>
<evidence type="ECO:0000256" key="1">
    <source>
        <dbReference type="ARBA" id="ARBA00012493"/>
    </source>
</evidence>
<proteinExistence type="inferred from homology"/>
<gene>
    <name evidence="11" type="ORF">Ctaglu_29380</name>
</gene>
<dbReference type="RefSeq" id="WP_125003013.1">
    <property type="nucleotide sequence ID" value="NZ_BHYK01000016.1"/>
</dbReference>
<evidence type="ECO:0000256" key="8">
    <source>
        <dbReference type="ARBA" id="ARBA00034120"/>
    </source>
</evidence>
<keyword evidence="4" id="KW-0479">Metal-binding</keyword>
<evidence type="ECO:0000256" key="4">
    <source>
        <dbReference type="ARBA" id="ARBA00022723"/>
    </source>
</evidence>
<evidence type="ECO:0000256" key="7">
    <source>
        <dbReference type="ARBA" id="ARBA00023118"/>
    </source>
</evidence>
<dbReference type="CDD" id="cd03487">
    <property type="entry name" value="RT_Bac_retron_II"/>
    <property type="match status" value="1"/>
</dbReference>
<evidence type="ECO:0000256" key="2">
    <source>
        <dbReference type="ARBA" id="ARBA00022679"/>
    </source>
</evidence>
<evidence type="ECO:0000256" key="3">
    <source>
        <dbReference type="ARBA" id="ARBA00022695"/>
    </source>
</evidence>
<reference evidence="11 12" key="1">
    <citation type="submission" date="2018-11" db="EMBL/GenBank/DDBJ databases">
        <title>Genome sequencing and assembly of Clostridium tagluense strain A121.</title>
        <authorList>
            <person name="Murakami T."/>
            <person name="Segawa T."/>
            <person name="Shcherbakova V.A."/>
            <person name="Mori H."/>
            <person name="Yoshimura Y."/>
        </authorList>
    </citation>
    <scope>NUCLEOTIDE SEQUENCE [LARGE SCALE GENOMIC DNA]</scope>
    <source>
        <strain evidence="11 12">A121</strain>
    </source>
</reference>
<dbReference type="AlphaFoldDB" id="A0A401UP46"/>
<dbReference type="EMBL" id="BHYK01000016">
    <property type="protein sequence ID" value="GCD11315.1"/>
    <property type="molecule type" value="Genomic_DNA"/>
</dbReference>
<keyword evidence="5" id="KW-0460">Magnesium</keyword>
<dbReference type="EC" id="2.7.7.49" evidence="1"/>
<evidence type="ECO:0000256" key="9">
    <source>
        <dbReference type="ARBA" id="ARBA00048173"/>
    </source>
</evidence>
<evidence type="ECO:0000313" key="11">
    <source>
        <dbReference type="EMBL" id="GCD11315.1"/>
    </source>
</evidence>
<dbReference type="GO" id="GO:0003964">
    <property type="term" value="F:RNA-directed DNA polymerase activity"/>
    <property type="evidence" value="ECO:0007669"/>
    <property type="project" value="UniProtKB-KW"/>
</dbReference>
<dbReference type="PANTHER" id="PTHR34047:SF7">
    <property type="entry name" value="RNA-DIRECTED DNA POLYMERASE"/>
    <property type="match status" value="1"/>
</dbReference>
<comment type="catalytic activity">
    <reaction evidence="9">
        <text>DNA(n) + a 2'-deoxyribonucleoside 5'-triphosphate = DNA(n+1) + diphosphate</text>
        <dbReference type="Rhea" id="RHEA:22508"/>
        <dbReference type="Rhea" id="RHEA-COMP:17339"/>
        <dbReference type="Rhea" id="RHEA-COMP:17340"/>
        <dbReference type="ChEBI" id="CHEBI:33019"/>
        <dbReference type="ChEBI" id="CHEBI:61560"/>
        <dbReference type="ChEBI" id="CHEBI:173112"/>
        <dbReference type="EC" id="2.7.7.49"/>
    </reaction>
</comment>
<dbReference type="PRINTS" id="PR00866">
    <property type="entry name" value="RNADNAPOLMS"/>
</dbReference>
<sequence>MTTDFTNSFILNSLKLPIITNIDSLANTLGLSKTIIFLLSQKTSYYYKPFKILKKDGNSRQIFSPSYSLKLVQRWILNEILEKIDVSHESMAYKKGNDNGIKKNAEMHKYNLYLLEFDLKDFFTSIKRERVFFMFKNLGYNNMVSNILTNICTYNDYLPQGGVCSPYISNLVCYRLDKRLSALCGKRGIVYTRYADDLTFSCDNKQSLKKVKDIIKDIIESEQFKINDSKTRLLSPTSHKRVTGITVNDNKLKANKNMKKLVRAMIIKSLFSMDYINNNIIKGYIAFINSIEDGYKCKIIEYINKTINKSLPYSNEMVIAYNENKFFKETNDMCYHGYDNIDDKYEDYEG</sequence>
<keyword evidence="3" id="KW-0548">Nucleotidyltransferase</keyword>
<comment type="similarity">
    <text evidence="8">Belongs to the bacterial reverse transcriptase family.</text>
</comment>
<dbReference type="NCBIfam" id="NF038233">
    <property type="entry name" value="retron_St85_RT"/>
    <property type="match status" value="1"/>
</dbReference>
<evidence type="ECO:0000256" key="5">
    <source>
        <dbReference type="ARBA" id="ARBA00022842"/>
    </source>
</evidence>
<dbReference type="SUPFAM" id="SSF56672">
    <property type="entry name" value="DNA/RNA polymerases"/>
    <property type="match status" value="1"/>
</dbReference>
<feature type="domain" description="Reverse transcriptase" evidence="10">
    <location>
        <begin position="33"/>
        <end position="247"/>
    </location>
</feature>
<evidence type="ECO:0000313" key="12">
    <source>
        <dbReference type="Proteomes" id="UP000287872"/>
    </source>
</evidence>
<name>A0A401UP46_9CLOT</name>
<dbReference type="GO" id="GO:0003723">
    <property type="term" value="F:RNA binding"/>
    <property type="evidence" value="ECO:0007669"/>
    <property type="project" value="InterPro"/>
</dbReference>
<dbReference type="GO" id="GO:0046872">
    <property type="term" value="F:metal ion binding"/>
    <property type="evidence" value="ECO:0007669"/>
    <property type="project" value="UniProtKB-KW"/>
</dbReference>
<dbReference type="Pfam" id="PF00078">
    <property type="entry name" value="RVT_1"/>
    <property type="match status" value="1"/>
</dbReference>
<evidence type="ECO:0000256" key="6">
    <source>
        <dbReference type="ARBA" id="ARBA00022918"/>
    </source>
</evidence>
<keyword evidence="6 11" id="KW-0695">RNA-directed DNA polymerase</keyword>
<keyword evidence="2" id="KW-0808">Transferase</keyword>
<dbReference type="InterPro" id="IPR051083">
    <property type="entry name" value="GrpII_Intron_Splice-Mob/Def"/>
</dbReference>